<dbReference type="Pfam" id="PF01242">
    <property type="entry name" value="PTPS"/>
    <property type="match status" value="1"/>
</dbReference>
<evidence type="ECO:0000256" key="8">
    <source>
        <dbReference type="ARBA" id="ARBA00023239"/>
    </source>
</evidence>
<evidence type="ECO:0000256" key="9">
    <source>
        <dbReference type="ARBA" id="ARBA00031449"/>
    </source>
</evidence>
<evidence type="ECO:0000256" key="6">
    <source>
        <dbReference type="ARBA" id="ARBA00022723"/>
    </source>
</evidence>
<evidence type="ECO:0000256" key="5">
    <source>
        <dbReference type="ARBA" id="ARBA00018141"/>
    </source>
</evidence>
<dbReference type="STRING" id="565045.NOR51B_1509"/>
<keyword evidence="8" id="KW-0456">Lyase</keyword>
<sequence length="171" mass="19029">MRLLFLAERAMTRTTTLYIDKEAHKFSAAHYTIFTATERERLHGHNYSVSVRLEALMGDNGFSADYNVYKRRIQALCDRLDEYMLLAANSPHQTLELGETEIKATHNGKTITFPADETIVLPIVNVTVEELAHYLLGELIATYDDPSLTGVELCVSTGPGQTGAAVWAPEP</sequence>
<comment type="cofactor">
    <cofactor evidence="1">
        <name>Zn(2+)</name>
        <dbReference type="ChEBI" id="CHEBI:29105"/>
    </cofactor>
</comment>
<dbReference type="SUPFAM" id="SSF55620">
    <property type="entry name" value="Tetrahydrobiopterin biosynthesis enzymes-like"/>
    <property type="match status" value="1"/>
</dbReference>
<dbReference type="eggNOG" id="COG0720">
    <property type="taxonomic scope" value="Bacteria"/>
</dbReference>
<proteinExistence type="inferred from homology"/>
<evidence type="ECO:0000256" key="10">
    <source>
        <dbReference type="ARBA" id="ARBA00048807"/>
    </source>
</evidence>
<dbReference type="HOGENOM" id="CLU_111016_3_0_6"/>
<dbReference type="PANTHER" id="PTHR12589:SF7">
    <property type="entry name" value="6-PYRUVOYL TETRAHYDROBIOPTERIN SYNTHASE"/>
    <property type="match status" value="1"/>
</dbReference>
<dbReference type="Gene3D" id="3.30.479.10">
    <property type="entry name" value="6-pyruvoyl tetrahydropterin synthase/QueD"/>
    <property type="match status" value="1"/>
</dbReference>
<dbReference type="InterPro" id="IPR038418">
    <property type="entry name" value="6-PTP_synth/QueD_sf"/>
</dbReference>
<dbReference type="AlphaFoldDB" id="B8KQC4"/>
<evidence type="ECO:0000313" key="12">
    <source>
        <dbReference type="Proteomes" id="UP000004699"/>
    </source>
</evidence>
<evidence type="ECO:0000256" key="7">
    <source>
        <dbReference type="ARBA" id="ARBA00022833"/>
    </source>
</evidence>
<evidence type="ECO:0000256" key="3">
    <source>
        <dbReference type="ARBA" id="ARBA00008900"/>
    </source>
</evidence>
<keyword evidence="12" id="KW-1185">Reference proteome</keyword>
<accession>B8KQC4</accession>
<evidence type="ECO:0000256" key="1">
    <source>
        <dbReference type="ARBA" id="ARBA00001947"/>
    </source>
</evidence>
<evidence type="ECO:0000313" key="11">
    <source>
        <dbReference type="EMBL" id="EED35563.1"/>
    </source>
</evidence>
<dbReference type="PANTHER" id="PTHR12589">
    <property type="entry name" value="PYRUVOYL TETRAHYDROBIOPTERIN SYNTHASE"/>
    <property type="match status" value="1"/>
</dbReference>
<dbReference type="GO" id="GO:0046872">
    <property type="term" value="F:metal ion binding"/>
    <property type="evidence" value="ECO:0007669"/>
    <property type="project" value="UniProtKB-KW"/>
</dbReference>
<dbReference type="GO" id="GO:0070497">
    <property type="term" value="F:6-carboxytetrahydropterin synthase activity"/>
    <property type="evidence" value="ECO:0007669"/>
    <property type="project" value="UniProtKB-EC"/>
</dbReference>
<comment type="catalytic activity">
    <reaction evidence="10">
        <text>7,8-dihydroneopterin 3'-triphosphate + H2O = 6-carboxy-5,6,7,8-tetrahydropterin + triphosphate + acetaldehyde + 2 H(+)</text>
        <dbReference type="Rhea" id="RHEA:27966"/>
        <dbReference type="ChEBI" id="CHEBI:15343"/>
        <dbReference type="ChEBI" id="CHEBI:15377"/>
        <dbReference type="ChEBI" id="CHEBI:15378"/>
        <dbReference type="ChEBI" id="CHEBI:18036"/>
        <dbReference type="ChEBI" id="CHEBI:58462"/>
        <dbReference type="ChEBI" id="CHEBI:61032"/>
        <dbReference type="EC" id="4.1.2.50"/>
    </reaction>
</comment>
<comment type="similarity">
    <text evidence="3">Belongs to the PTPS family. QueD subfamily.</text>
</comment>
<evidence type="ECO:0000256" key="4">
    <source>
        <dbReference type="ARBA" id="ARBA00012982"/>
    </source>
</evidence>
<comment type="pathway">
    <text evidence="2">Purine metabolism; 7-cyano-7-deazaguanine biosynthesis.</text>
</comment>
<keyword evidence="7" id="KW-0862">Zinc</keyword>
<protein>
    <recommendedName>
        <fullName evidence="5">6-carboxy-5,6,7,8-tetrahydropterin synthase</fullName>
        <ecNumber evidence="4">4.1.2.50</ecNumber>
    </recommendedName>
    <alternativeName>
        <fullName evidence="9">Queuosine biosynthesis protein QueD</fullName>
    </alternativeName>
</protein>
<dbReference type="InterPro" id="IPR007115">
    <property type="entry name" value="6-PTP_synth/QueD"/>
</dbReference>
<organism evidence="11 12">
    <name type="scientific">Luminiphilus syltensis NOR5-1B</name>
    <dbReference type="NCBI Taxonomy" id="565045"/>
    <lineage>
        <taxon>Bacteria</taxon>
        <taxon>Pseudomonadati</taxon>
        <taxon>Pseudomonadota</taxon>
        <taxon>Gammaproteobacteria</taxon>
        <taxon>Cellvibrionales</taxon>
        <taxon>Halieaceae</taxon>
        <taxon>Luminiphilus</taxon>
    </lineage>
</organism>
<dbReference type="UniPathway" id="UPA00391"/>
<evidence type="ECO:0000256" key="2">
    <source>
        <dbReference type="ARBA" id="ARBA00005061"/>
    </source>
</evidence>
<dbReference type="EMBL" id="DS999411">
    <property type="protein sequence ID" value="EED35563.1"/>
    <property type="molecule type" value="Genomic_DNA"/>
</dbReference>
<dbReference type="Proteomes" id="UP000004699">
    <property type="component" value="Unassembled WGS sequence"/>
</dbReference>
<gene>
    <name evidence="11" type="ORF">NOR51B_1509</name>
</gene>
<dbReference type="EC" id="4.1.2.50" evidence="4"/>
<reference evidence="12" key="1">
    <citation type="journal article" date="2013" name="BMC Microbiol.">
        <title>Taxonomy and evolution of bacteriochlorophyll a-containing members of the OM60/NOR5 clade of marine gammaproteobacteria: description of Luminiphilus syltensis gen. nov., sp. nov., reclassification of Haliea rubra as Pseudohaliea rubra gen. nov., comb. nov., and emendation of Chromatocurvus halotolerans.</title>
        <authorList>
            <person name="Spring S."/>
            <person name="Riedel T."/>
            <person name="Sproer C."/>
            <person name="Yan S."/>
            <person name="Harder J."/>
            <person name="Fuchs B.M."/>
        </authorList>
    </citation>
    <scope>NUCLEOTIDE SEQUENCE [LARGE SCALE GENOMIC DNA]</scope>
    <source>
        <strain evidence="12">NOR51-B</strain>
    </source>
</reference>
<keyword evidence="6" id="KW-0479">Metal-binding</keyword>
<name>B8KQC4_9GAMM</name>